<sequence>MYLSGILLQVTLPKNENKKQSRLLNMSHEYVLNAPGGSSHLDAATEQVRDEEQGKGEGDGGPRQEGRKGQKED</sequence>
<organism evidence="2 3">
    <name type="scientific">Portunus trituberculatus</name>
    <name type="common">Swimming crab</name>
    <name type="synonym">Neptunus trituberculatus</name>
    <dbReference type="NCBI Taxonomy" id="210409"/>
    <lineage>
        <taxon>Eukaryota</taxon>
        <taxon>Metazoa</taxon>
        <taxon>Ecdysozoa</taxon>
        <taxon>Arthropoda</taxon>
        <taxon>Crustacea</taxon>
        <taxon>Multicrustacea</taxon>
        <taxon>Malacostraca</taxon>
        <taxon>Eumalacostraca</taxon>
        <taxon>Eucarida</taxon>
        <taxon>Decapoda</taxon>
        <taxon>Pleocyemata</taxon>
        <taxon>Brachyura</taxon>
        <taxon>Eubrachyura</taxon>
        <taxon>Portunoidea</taxon>
        <taxon>Portunidae</taxon>
        <taxon>Portuninae</taxon>
        <taxon>Portunus</taxon>
    </lineage>
</organism>
<dbReference type="EMBL" id="VSRR010047596">
    <property type="protein sequence ID" value="MPC78104.1"/>
    <property type="molecule type" value="Genomic_DNA"/>
</dbReference>
<keyword evidence="3" id="KW-1185">Reference proteome</keyword>
<accession>A0A5B7IBQ4</accession>
<dbReference type="Proteomes" id="UP000324222">
    <property type="component" value="Unassembled WGS sequence"/>
</dbReference>
<proteinExistence type="predicted"/>
<evidence type="ECO:0000313" key="3">
    <source>
        <dbReference type="Proteomes" id="UP000324222"/>
    </source>
</evidence>
<reference evidence="2 3" key="1">
    <citation type="submission" date="2019-05" db="EMBL/GenBank/DDBJ databases">
        <title>Another draft genome of Portunus trituberculatus and its Hox gene families provides insights of decapod evolution.</title>
        <authorList>
            <person name="Jeong J.-H."/>
            <person name="Song I."/>
            <person name="Kim S."/>
            <person name="Choi T."/>
            <person name="Kim D."/>
            <person name="Ryu S."/>
            <person name="Kim W."/>
        </authorList>
    </citation>
    <scope>NUCLEOTIDE SEQUENCE [LARGE SCALE GENOMIC DNA]</scope>
    <source>
        <tissue evidence="2">Muscle</tissue>
    </source>
</reference>
<protein>
    <submittedName>
        <fullName evidence="2">Uncharacterized protein</fullName>
    </submittedName>
</protein>
<evidence type="ECO:0000313" key="2">
    <source>
        <dbReference type="EMBL" id="MPC78104.1"/>
    </source>
</evidence>
<comment type="caution">
    <text evidence="2">The sequence shown here is derived from an EMBL/GenBank/DDBJ whole genome shotgun (WGS) entry which is preliminary data.</text>
</comment>
<gene>
    <name evidence="2" type="ORF">E2C01_072582</name>
</gene>
<feature type="compositionally biased region" description="Basic and acidic residues" evidence="1">
    <location>
        <begin position="47"/>
        <end position="73"/>
    </location>
</feature>
<feature type="region of interest" description="Disordered" evidence="1">
    <location>
        <begin position="34"/>
        <end position="73"/>
    </location>
</feature>
<evidence type="ECO:0000256" key="1">
    <source>
        <dbReference type="SAM" id="MobiDB-lite"/>
    </source>
</evidence>
<dbReference type="AlphaFoldDB" id="A0A5B7IBQ4"/>
<name>A0A5B7IBQ4_PORTR</name>